<accession>A0A3Q9HPR0</accession>
<dbReference type="PANTHER" id="PTHR30531">
    <property type="entry name" value="FLAGELLAR BIOSYNTHETIC PROTEIN FLHB"/>
    <property type="match status" value="1"/>
</dbReference>
<dbReference type="AlphaFoldDB" id="A0A3Q9HPR0"/>
<dbReference type="KEGG" id="aft:BBF96_05195"/>
<gene>
    <name evidence="1" type="ORF">BBF96_05195</name>
</gene>
<dbReference type="InterPro" id="IPR006135">
    <property type="entry name" value="T3SS_substrate_exporter"/>
</dbReference>
<evidence type="ECO:0000313" key="2">
    <source>
        <dbReference type="Proteomes" id="UP000267250"/>
    </source>
</evidence>
<evidence type="ECO:0008006" key="3">
    <source>
        <dbReference type="Google" id="ProtNLM"/>
    </source>
</evidence>
<dbReference type="OrthoDB" id="9810419at2"/>
<dbReference type="Proteomes" id="UP000267250">
    <property type="component" value="Chromosome"/>
</dbReference>
<evidence type="ECO:0000313" key="1">
    <source>
        <dbReference type="EMBL" id="AZR72838.1"/>
    </source>
</evidence>
<keyword evidence="2" id="KW-1185">Reference proteome</keyword>
<sequence length="89" mass="10151">MKDSKNKKAAALQYNPETDQAPRLIAYGEGEIAEKIIQIARENKIPFYQDHTLIELLSTIEIGSEIPEEAYQVVAEILAFIYRLSQKKI</sequence>
<reference evidence="1 2" key="1">
    <citation type="submission" date="2016-07" db="EMBL/GenBank/DDBJ databases">
        <title>Genome and transcriptome analysis of iron-reducing fermentative bacteria Anoxybacter fermentans.</title>
        <authorList>
            <person name="Zeng X."/>
            <person name="Shao Z."/>
        </authorList>
    </citation>
    <scope>NUCLEOTIDE SEQUENCE [LARGE SCALE GENOMIC DNA]</scope>
    <source>
        <strain evidence="1 2">DY22613</strain>
    </source>
</reference>
<dbReference type="InterPro" id="IPR029025">
    <property type="entry name" value="T3SS_substrate_exporter_C"/>
</dbReference>
<dbReference type="GO" id="GO:0009306">
    <property type="term" value="P:protein secretion"/>
    <property type="evidence" value="ECO:0007669"/>
    <property type="project" value="InterPro"/>
</dbReference>
<protein>
    <recommendedName>
        <fullName evidence="3">Flagellar biosynthesis protein FlhB</fullName>
    </recommendedName>
</protein>
<dbReference type="Pfam" id="PF01312">
    <property type="entry name" value="Bac_export_2"/>
    <property type="match status" value="1"/>
</dbReference>
<dbReference type="GO" id="GO:0005886">
    <property type="term" value="C:plasma membrane"/>
    <property type="evidence" value="ECO:0007669"/>
    <property type="project" value="TreeGrafter"/>
</dbReference>
<dbReference type="SUPFAM" id="SSF160544">
    <property type="entry name" value="EscU C-terminal domain-like"/>
    <property type="match status" value="1"/>
</dbReference>
<organism evidence="1 2">
    <name type="scientific">Anoxybacter fermentans</name>
    <dbReference type="NCBI Taxonomy" id="1323375"/>
    <lineage>
        <taxon>Bacteria</taxon>
        <taxon>Bacillati</taxon>
        <taxon>Bacillota</taxon>
        <taxon>Clostridia</taxon>
        <taxon>Halanaerobiales</taxon>
        <taxon>Anoxybacter</taxon>
    </lineage>
</organism>
<name>A0A3Q9HPR0_9FIRM</name>
<dbReference type="RefSeq" id="WP_127016171.1">
    <property type="nucleotide sequence ID" value="NZ_CP016379.1"/>
</dbReference>
<dbReference type="PANTHER" id="PTHR30531:SF12">
    <property type="entry name" value="FLAGELLAR BIOSYNTHETIC PROTEIN FLHB"/>
    <property type="match status" value="1"/>
</dbReference>
<proteinExistence type="predicted"/>
<dbReference type="EMBL" id="CP016379">
    <property type="protein sequence ID" value="AZR72838.1"/>
    <property type="molecule type" value="Genomic_DNA"/>
</dbReference>
<dbReference type="Gene3D" id="3.40.1690.10">
    <property type="entry name" value="secretion proteins EscU"/>
    <property type="match status" value="1"/>
</dbReference>